<gene>
    <name evidence="1" type="ORF">A5CPYCFAH4_21700</name>
</gene>
<proteinExistence type="predicted"/>
<protein>
    <submittedName>
        <fullName evidence="1">Uncharacterized protein</fullName>
    </submittedName>
</protein>
<dbReference type="EMBL" id="AP019737">
    <property type="protein sequence ID" value="BBL09946.1"/>
    <property type="molecule type" value="Genomic_DNA"/>
</dbReference>
<sequence>MKKQKIKYAVLYYILALIWGIFIVSLFMGCNVYEKETVEIIRCPIIEADTIEIPDWTPIE</sequence>
<accession>A0ACA8QYZ6</accession>
<evidence type="ECO:0000313" key="2">
    <source>
        <dbReference type="Proteomes" id="UP000317465"/>
    </source>
</evidence>
<name>A0ACA8QYZ6_9BACT</name>
<evidence type="ECO:0000313" key="1">
    <source>
        <dbReference type="EMBL" id="BBL09946.1"/>
    </source>
</evidence>
<keyword evidence="2" id="KW-1185">Reference proteome</keyword>
<organism evidence="1 2">
    <name type="scientific">Alistipes onderdonkii subsp. vulgaris</name>
    <dbReference type="NCBI Taxonomy" id="2585117"/>
    <lineage>
        <taxon>Bacteria</taxon>
        <taxon>Pseudomonadati</taxon>
        <taxon>Bacteroidota</taxon>
        <taxon>Bacteroidia</taxon>
        <taxon>Bacteroidales</taxon>
        <taxon>Rikenellaceae</taxon>
        <taxon>Alistipes</taxon>
    </lineage>
</organism>
<dbReference type="Proteomes" id="UP000317465">
    <property type="component" value="Chromosome"/>
</dbReference>
<reference evidence="1 2" key="1">
    <citation type="journal article" date="2020" name="Int. J. Syst. Evol. Microbiol.">
        <title>Alistipes communis sp. nov., Alistipes dispar sp. nov. and Alistipes onderdonkii subsp. vulgaris subsp. nov., isolated from human faeces, and creation of Alistipes onderdonkii subsp. onderdonkii subsp. nov.</title>
        <authorList>
            <person name="Sakamoto M."/>
            <person name="Ikeyama N."/>
            <person name="Ogata Y."/>
            <person name="Suda W."/>
            <person name="Iino T."/>
            <person name="Hattori M."/>
            <person name="Ohkuma M."/>
        </authorList>
    </citation>
    <scope>NUCLEOTIDE SEQUENCE [LARGE SCALE GENOMIC DNA]</scope>
    <source>
        <strain evidence="1 2">5CPYCFAH4</strain>
    </source>
</reference>